<gene>
    <name evidence="1" type="ORF">P7K49_007294</name>
</gene>
<reference evidence="1 2" key="1">
    <citation type="submission" date="2023-05" db="EMBL/GenBank/DDBJ databases">
        <title>B98-5 Cell Line De Novo Hybrid Assembly: An Optical Mapping Approach.</title>
        <authorList>
            <person name="Kananen K."/>
            <person name="Auerbach J.A."/>
            <person name="Kautto E."/>
            <person name="Blachly J.S."/>
        </authorList>
    </citation>
    <scope>NUCLEOTIDE SEQUENCE [LARGE SCALE GENOMIC DNA]</scope>
    <source>
        <strain evidence="1">B95-8</strain>
        <tissue evidence="1">Cell line</tissue>
    </source>
</reference>
<proteinExistence type="predicted"/>
<name>A0ABQ9VUG0_SAGOE</name>
<dbReference type="Proteomes" id="UP001266305">
    <property type="component" value="Unassembled WGS sequence"/>
</dbReference>
<evidence type="ECO:0000313" key="2">
    <source>
        <dbReference type="Proteomes" id="UP001266305"/>
    </source>
</evidence>
<protein>
    <submittedName>
        <fullName evidence="1">Uncharacterized protein</fullName>
    </submittedName>
</protein>
<comment type="caution">
    <text evidence="1">The sequence shown here is derived from an EMBL/GenBank/DDBJ whole genome shotgun (WGS) entry which is preliminary data.</text>
</comment>
<evidence type="ECO:0000313" key="1">
    <source>
        <dbReference type="EMBL" id="KAK2113028.1"/>
    </source>
</evidence>
<accession>A0ABQ9VUG0</accession>
<sequence>MIAPMNHAGGITCTIAPVGHAVDVTCTPAPVIHAEGTTCTFAPMSHAEGTTCTFAPMSHAVVVTCTHEPCRGRHLHLCTCELCRISASDSRMGLRALGRVKSGSMDLPDTRVSQTPLPLKAHTLSNALKTMVQALHSWDSPRNVVLTVRVSSSAIWLSAQA</sequence>
<keyword evidence="2" id="KW-1185">Reference proteome</keyword>
<organism evidence="1 2">
    <name type="scientific">Saguinus oedipus</name>
    <name type="common">Cotton-top tamarin</name>
    <name type="synonym">Oedipomidas oedipus</name>
    <dbReference type="NCBI Taxonomy" id="9490"/>
    <lineage>
        <taxon>Eukaryota</taxon>
        <taxon>Metazoa</taxon>
        <taxon>Chordata</taxon>
        <taxon>Craniata</taxon>
        <taxon>Vertebrata</taxon>
        <taxon>Euteleostomi</taxon>
        <taxon>Mammalia</taxon>
        <taxon>Eutheria</taxon>
        <taxon>Euarchontoglires</taxon>
        <taxon>Primates</taxon>
        <taxon>Haplorrhini</taxon>
        <taxon>Platyrrhini</taxon>
        <taxon>Cebidae</taxon>
        <taxon>Callitrichinae</taxon>
        <taxon>Saguinus</taxon>
    </lineage>
</organism>
<dbReference type="EMBL" id="JASSZA010000004">
    <property type="protein sequence ID" value="KAK2113028.1"/>
    <property type="molecule type" value="Genomic_DNA"/>
</dbReference>